<evidence type="ECO:0000256" key="3">
    <source>
        <dbReference type="ARBA" id="ARBA00012663"/>
    </source>
</evidence>
<dbReference type="GO" id="GO:0016020">
    <property type="term" value="C:membrane"/>
    <property type="evidence" value="ECO:0007669"/>
    <property type="project" value="TreeGrafter"/>
</dbReference>
<feature type="active site" description="Proton donor" evidence="6">
    <location>
        <position position="298"/>
    </location>
</feature>
<dbReference type="Proteomes" id="UP000239590">
    <property type="component" value="Unassembled WGS sequence"/>
</dbReference>
<feature type="domain" description="Beta-hexosaminidase bacterial type N-terminal" evidence="8">
    <location>
        <begin position="18"/>
        <end position="136"/>
    </location>
</feature>
<dbReference type="Gene3D" id="3.20.20.80">
    <property type="entry name" value="Glycosidases"/>
    <property type="match status" value="1"/>
</dbReference>
<dbReference type="OrthoDB" id="9763537at2"/>
<feature type="domain" description="Glycoside hydrolase family 20 catalytic" evidence="7">
    <location>
        <begin position="140"/>
        <end position="473"/>
    </location>
</feature>
<organism evidence="9 10">
    <name type="scientific">Siphonobacter curvatus</name>
    <dbReference type="NCBI Taxonomy" id="2094562"/>
    <lineage>
        <taxon>Bacteria</taxon>
        <taxon>Pseudomonadati</taxon>
        <taxon>Bacteroidota</taxon>
        <taxon>Cytophagia</taxon>
        <taxon>Cytophagales</taxon>
        <taxon>Cytophagaceae</taxon>
        <taxon>Siphonobacter</taxon>
    </lineage>
</organism>
<evidence type="ECO:0000313" key="9">
    <source>
        <dbReference type="EMBL" id="PQA53456.1"/>
    </source>
</evidence>
<dbReference type="Pfam" id="PF00728">
    <property type="entry name" value="Glyco_hydro_20"/>
    <property type="match status" value="1"/>
</dbReference>
<comment type="catalytic activity">
    <reaction evidence="1">
        <text>Hydrolysis of terminal non-reducing N-acetyl-D-hexosamine residues in N-acetyl-beta-D-hexosaminides.</text>
        <dbReference type="EC" id="3.2.1.52"/>
    </reaction>
</comment>
<dbReference type="GO" id="GO:0030203">
    <property type="term" value="P:glycosaminoglycan metabolic process"/>
    <property type="evidence" value="ECO:0007669"/>
    <property type="project" value="TreeGrafter"/>
</dbReference>
<reference evidence="10" key="1">
    <citation type="submission" date="2018-02" db="EMBL/GenBank/DDBJ databases">
        <title>Genome sequencing of Solimonas sp. HR-BB.</title>
        <authorList>
            <person name="Lee Y."/>
            <person name="Jeon C.O."/>
        </authorList>
    </citation>
    <scope>NUCLEOTIDE SEQUENCE [LARGE SCALE GENOMIC DNA]</scope>
    <source>
        <strain evidence="10">HR-U</strain>
    </source>
</reference>
<dbReference type="GO" id="GO:0005975">
    <property type="term" value="P:carbohydrate metabolic process"/>
    <property type="evidence" value="ECO:0007669"/>
    <property type="project" value="InterPro"/>
</dbReference>
<evidence type="ECO:0000256" key="2">
    <source>
        <dbReference type="ARBA" id="ARBA00006285"/>
    </source>
</evidence>
<evidence type="ECO:0000313" key="10">
    <source>
        <dbReference type="Proteomes" id="UP000239590"/>
    </source>
</evidence>
<dbReference type="SUPFAM" id="SSF55545">
    <property type="entry name" value="beta-N-acetylhexosaminidase-like domain"/>
    <property type="match status" value="1"/>
</dbReference>
<dbReference type="PANTHER" id="PTHR22600:SF57">
    <property type="entry name" value="BETA-N-ACETYLHEXOSAMINIDASE"/>
    <property type="match status" value="1"/>
</dbReference>
<dbReference type="EMBL" id="PTRA01000009">
    <property type="protein sequence ID" value="PQA53456.1"/>
    <property type="molecule type" value="Genomic_DNA"/>
</dbReference>
<evidence type="ECO:0000259" key="8">
    <source>
        <dbReference type="Pfam" id="PF02838"/>
    </source>
</evidence>
<dbReference type="PIRSF" id="PIRSF001093">
    <property type="entry name" value="B-hxosamndse_ab_euk"/>
    <property type="match status" value="1"/>
</dbReference>
<dbReference type="InterPro" id="IPR025705">
    <property type="entry name" value="Beta_hexosaminidase_sua/sub"/>
</dbReference>
<sequence>MKILTSILLLLSLWGYSQPPIIPLPASYQRAKGTFTLSEHTRLVVEDSAFQPAARYLEKEMQRRWGLKRSQNSATKGPTLVIKAGLPAKEGSYALVMNEGSVVLTASSPAGAFYGVVSFLQLAAESRKVPCWNLKDSPLYGYRGFMLEESRHFFGVSKVKALLDEMAYYKLNRFHWHLTDEPGWRMEIKAYPRLALVGGVGTATDSLKPAQYYTQQQIKEIVSYAADRYITVIPEVDMPGHATAANRAYPAYSGGGSPAHPEFTFNPGKEETYTYLSTILKEVSSLFPARLIHIGGDEVSFGNEKWMKDAAIIRLMKQEKLSTALEVEHYFLRRMADTLRSCQVQVLGWDEVIEAGLPVDHTLVYWWRHDHPEQLEAALRKKYRVVLCPRLPFYFDFVQDSTHRVGRRWAGAFNPLKAVYEFNAEHYPGVKDHPGQVLGLQANVWTETMATAERLDFMVFPRLLALAEACWSPRKDFKAFQRRLSGHLSQLRKQDIHYFDPINPQASPELVH</sequence>
<evidence type="ECO:0000259" key="7">
    <source>
        <dbReference type="Pfam" id="PF00728"/>
    </source>
</evidence>
<dbReference type="InterPro" id="IPR015882">
    <property type="entry name" value="HEX_bac_N"/>
</dbReference>
<dbReference type="InterPro" id="IPR029018">
    <property type="entry name" value="Hex-like_dom2"/>
</dbReference>
<comment type="similarity">
    <text evidence="2">Belongs to the glycosyl hydrolase 20 family.</text>
</comment>
<name>A0A2S7IEX2_9BACT</name>
<comment type="caution">
    <text evidence="9">The sequence shown here is derived from an EMBL/GenBank/DDBJ whole genome shotgun (WGS) entry which is preliminary data.</text>
</comment>
<dbReference type="InterPro" id="IPR017853">
    <property type="entry name" value="GH"/>
</dbReference>
<dbReference type="Gene3D" id="3.30.379.10">
    <property type="entry name" value="Chitobiase/beta-hexosaminidase domain 2-like"/>
    <property type="match status" value="1"/>
</dbReference>
<dbReference type="Pfam" id="PF02838">
    <property type="entry name" value="Glyco_hydro_20b"/>
    <property type="match status" value="1"/>
</dbReference>
<evidence type="ECO:0000256" key="6">
    <source>
        <dbReference type="PIRSR" id="PIRSR625705-1"/>
    </source>
</evidence>
<proteinExistence type="inferred from homology"/>
<dbReference type="PRINTS" id="PR00738">
    <property type="entry name" value="GLHYDRLASE20"/>
</dbReference>
<dbReference type="GO" id="GO:0004563">
    <property type="term" value="F:beta-N-acetylhexosaminidase activity"/>
    <property type="evidence" value="ECO:0007669"/>
    <property type="project" value="UniProtKB-EC"/>
</dbReference>
<dbReference type="PANTHER" id="PTHR22600">
    <property type="entry name" value="BETA-HEXOSAMINIDASE"/>
    <property type="match status" value="1"/>
</dbReference>
<accession>A0A2S7IEX2</accession>
<dbReference type="RefSeq" id="WP_104716054.1">
    <property type="nucleotide sequence ID" value="NZ_PTRA01000009.1"/>
</dbReference>
<dbReference type="InterPro" id="IPR015883">
    <property type="entry name" value="Glyco_hydro_20_cat"/>
</dbReference>
<dbReference type="SUPFAM" id="SSF51445">
    <property type="entry name" value="(Trans)glycosidases"/>
    <property type="match status" value="1"/>
</dbReference>
<evidence type="ECO:0000256" key="4">
    <source>
        <dbReference type="ARBA" id="ARBA00022801"/>
    </source>
</evidence>
<evidence type="ECO:0000256" key="1">
    <source>
        <dbReference type="ARBA" id="ARBA00001231"/>
    </source>
</evidence>
<keyword evidence="10" id="KW-1185">Reference proteome</keyword>
<gene>
    <name evidence="9" type="ORF">C5O19_24760</name>
</gene>
<keyword evidence="5" id="KW-0326">Glycosidase</keyword>
<dbReference type="CDD" id="cd06563">
    <property type="entry name" value="GH20_chitobiase-like"/>
    <property type="match status" value="1"/>
</dbReference>
<dbReference type="AlphaFoldDB" id="A0A2S7IEX2"/>
<protein>
    <recommendedName>
        <fullName evidence="3">beta-N-acetylhexosaminidase</fullName>
        <ecNumber evidence="3">3.2.1.52</ecNumber>
    </recommendedName>
</protein>
<keyword evidence="4" id="KW-0378">Hydrolase</keyword>
<evidence type="ECO:0000256" key="5">
    <source>
        <dbReference type="ARBA" id="ARBA00023295"/>
    </source>
</evidence>
<dbReference type="EC" id="3.2.1.52" evidence="3"/>